<dbReference type="HAMAP" id="MF_00409">
    <property type="entry name" value="LpxK"/>
    <property type="match status" value="1"/>
</dbReference>
<reference evidence="14 15" key="1">
    <citation type="submission" date="2021-04" db="EMBL/GenBank/DDBJ databases">
        <title>Magnetospirillum sulfuroxidans sp. nov., a facultative chemolithoautotrophic sulfur-oxidizing alphaproteobacterium isolated from freshwater sediment and proposals for Paramagetospirillum gen. nov., and Magnetospirillaceae fam. nov.</title>
        <authorList>
            <person name="Koziaeva V."/>
            <person name="Geelhoed J.S."/>
            <person name="Sorokin D.Y."/>
            <person name="Grouzdev D.S."/>
        </authorList>
    </citation>
    <scope>NUCLEOTIDE SEQUENCE [LARGE SCALE GENOMIC DNA]</scope>
    <source>
        <strain evidence="14 15">J10</strain>
    </source>
</reference>
<dbReference type="Proteomes" id="UP000680714">
    <property type="component" value="Unassembled WGS sequence"/>
</dbReference>
<dbReference type="EMBL" id="JAGTUF010000014">
    <property type="protein sequence ID" value="MBR9972871.1"/>
    <property type="molecule type" value="Genomic_DNA"/>
</dbReference>
<evidence type="ECO:0000256" key="7">
    <source>
        <dbReference type="ARBA" id="ARBA00022679"/>
    </source>
</evidence>
<keyword evidence="5 13" id="KW-0444">Lipid biosynthesis</keyword>
<keyword evidence="8 13" id="KW-0547">Nucleotide-binding</keyword>
<dbReference type="InterPro" id="IPR027417">
    <property type="entry name" value="P-loop_NTPase"/>
</dbReference>
<sequence>MRAPEFWRHQGWPARLLAPLARLYAWGGRRKRQAGGGFRAAMPVICVGNIVAGGAGKTPVCLALAADLRARGHQPHFLTRGYGGTEVGPRLVDPLRHNAERVGDEALLLAAHAPTWVSRCRPDGAIAAAELAAEALIMDDGFQNGSLRHDLALVVVDGGYGFGNGRVIPAGPCREPVAEGLARADAVVLIGDDHAGVAAWIGALPVLRARLVPGPEAQALRGAKVLAFAGIGRPEKFFTTLRQCGAEVVAAYPFTDHHAYGRGEVLELLDEAAAQGAIAVTTAKDAVRLPEDLRGRVQVLTVSLQWQDPTAVDHLLERLSWR</sequence>
<organism evidence="14 15">
    <name type="scientific">Magnetospirillum sulfuroxidans</name>
    <dbReference type="NCBI Taxonomy" id="611300"/>
    <lineage>
        <taxon>Bacteria</taxon>
        <taxon>Pseudomonadati</taxon>
        <taxon>Pseudomonadota</taxon>
        <taxon>Alphaproteobacteria</taxon>
        <taxon>Rhodospirillales</taxon>
        <taxon>Rhodospirillaceae</taxon>
        <taxon>Magnetospirillum</taxon>
    </lineage>
</organism>
<evidence type="ECO:0000256" key="10">
    <source>
        <dbReference type="ARBA" id="ARBA00022840"/>
    </source>
</evidence>
<comment type="catalytic activity">
    <reaction evidence="13">
        <text>a lipid A disaccharide + ATP = a lipid IVA + ADP + H(+)</text>
        <dbReference type="Rhea" id="RHEA:67840"/>
        <dbReference type="ChEBI" id="CHEBI:15378"/>
        <dbReference type="ChEBI" id="CHEBI:30616"/>
        <dbReference type="ChEBI" id="CHEBI:176343"/>
        <dbReference type="ChEBI" id="CHEBI:176425"/>
        <dbReference type="ChEBI" id="CHEBI:456216"/>
        <dbReference type="EC" id="2.7.1.130"/>
    </reaction>
</comment>
<keyword evidence="11 13" id="KW-0443">Lipid metabolism</keyword>
<dbReference type="InterPro" id="IPR003758">
    <property type="entry name" value="LpxK"/>
</dbReference>
<dbReference type="RefSeq" id="WP_211550049.1">
    <property type="nucleotide sequence ID" value="NZ_JAGTUF010000014.1"/>
</dbReference>
<evidence type="ECO:0000256" key="11">
    <source>
        <dbReference type="ARBA" id="ARBA00023098"/>
    </source>
</evidence>
<evidence type="ECO:0000256" key="13">
    <source>
        <dbReference type="HAMAP-Rule" id="MF_00409"/>
    </source>
</evidence>
<evidence type="ECO:0000256" key="6">
    <source>
        <dbReference type="ARBA" id="ARBA00022556"/>
    </source>
</evidence>
<evidence type="ECO:0000256" key="2">
    <source>
        <dbReference type="ARBA" id="ARBA00004870"/>
    </source>
</evidence>
<dbReference type="PANTHER" id="PTHR42724:SF1">
    <property type="entry name" value="TETRAACYLDISACCHARIDE 4'-KINASE, MITOCHONDRIAL-RELATED"/>
    <property type="match status" value="1"/>
</dbReference>
<comment type="pathway">
    <text evidence="2 13">Glycolipid biosynthesis; lipid IV(A) biosynthesis; lipid IV(A) from (3R)-3-hydroxytetradecanoyl-[acyl-carrier-protein] and UDP-N-acetyl-alpha-D-glucosamine: step 6/6.</text>
</comment>
<dbReference type="PANTHER" id="PTHR42724">
    <property type="entry name" value="TETRAACYLDISACCHARIDE 4'-KINASE"/>
    <property type="match status" value="1"/>
</dbReference>
<feature type="binding site" evidence="13">
    <location>
        <begin position="51"/>
        <end position="58"/>
    </location>
    <ligand>
        <name>ATP</name>
        <dbReference type="ChEBI" id="CHEBI:30616"/>
    </ligand>
</feature>
<comment type="caution">
    <text evidence="14">The sequence shown here is derived from an EMBL/GenBank/DDBJ whole genome shotgun (WGS) entry which is preliminary data.</text>
</comment>
<comment type="similarity">
    <text evidence="13">Belongs to the LpxK family.</text>
</comment>
<evidence type="ECO:0000256" key="4">
    <source>
        <dbReference type="ARBA" id="ARBA00016436"/>
    </source>
</evidence>
<evidence type="ECO:0000256" key="1">
    <source>
        <dbReference type="ARBA" id="ARBA00002274"/>
    </source>
</evidence>
<evidence type="ECO:0000256" key="8">
    <source>
        <dbReference type="ARBA" id="ARBA00022741"/>
    </source>
</evidence>
<accession>A0ABS5IF33</accession>
<proteinExistence type="inferred from homology"/>
<dbReference type="Pfam" id="PF02606">
    <property type="entry name" value="LpxK"/>
    <property type="match status" value="1"/>
</dbReference>
<keyword evidence="10 13" id="KW-0067">ATP-binding</keyword>
<name>A0ABS5IF33_9PROT</name>
<evidence type="ECO:0000313" key="15">
    <source>
        <dbReference type="Proteomes" id="UP000680714"/>
    </source>
</evidence>
<dbReference type="GO" id="GO:0009029">
    <property type="term" value="F:lipid-A 4'-kinase activity"/>
    <property type="evidence" value="ECO:0007669"/>
    <property type="project" value="UniProtKB-EC"/>
</dbReference>
<evidence type="ECO:0000256" key="5">
    <source>
        <dbReference type="ARBA" id="ARBA00022516"/>
    </source>
</evidence>
<keyword evidence="7 13" id="KW-0808">Transferase</keyword>
<gene>
    <name evidence="13" type="primary">lpxK</name>
    <name evidence="14" type="ORF">KEC16_14190</name>
</gene>
<keyword evidence="15" id="KW-1185">Reference proteome</keyword>
<comment type="function">
    <text evidence="1 13">Transfers the gamma-phosphate of ATP to the 4'-position of a tetraacyldisaccharide 1-phosphate intermediate (termed DS-1-P) to form tetraacyldisaccharide 1,4'-bis-phosphate (lipid IVA).</text>
</comment>
<evidence type="ECO:0000256" key="12">
    <source>
        <dbReference type="ARBA" id="ARBA00029757"/>
    </source>
</evidence>
<evidence type="ECO:0000313" key="14">
    <source>
        <dbReference type="EMBL" id="MBR9972871.1"/>
    </source>
</evidence>
<keyword evidence="9 13" id="KW-0418">Kinase</keyword>
<protein>
    <recommendedName>
        <fullName evidence="4 13">Tetraacyldisaccharide 4'-kinase</fullName>
        <ecNumber evidence="3 13">2.7.1.130</ecNumber>
    </recommendedName>
    <alternativeName>
        <fullName evidence="12 13">Lipid A 4'-kinase</fullName>
    </alternativeName>
</protein>
<evidence type="ECO:0000256" key="3">
    <source>
        <dbReference type="ARBA" id="ARBA00012071"/>
    </source>
</evidence>
<dbReference type="SUPFAM" id="SSF52540">
    <property type="entry name" value="P-loop containing nucleoside triphosphate hydrolases"/>
    <property type="match status" value="1"/>
</dbReference>
<dbReference type="NCBIfam" id="TIGR00682">
    <property type="entry name" value="lpxK"/>
    <property type="match status" value="1"/>
</dbReference>
<dbReference type="EC" id="2.7.1.130" evidence="3 13"/>
<evidence type="ECO:0000256" key="9">
    <source>
        <dbReference type="ARBA" id="ARBA00022777"/>
    </source>
</evidence>
<keyword evidence="6 13" id="KW-0441">Lipid A biosynthesis</keyword>